<keyword evidence="1" id="KW-0812">Transmembrane</keyword>
<keyword evidence="1" id="KW-1133">Transmembrane helix</keyword>
<keyword evidence="3" id="KW-1185">Reference proteome</keyword>
<dbReference type="Proteomes" id="UP000023152">
    <property type="component" value="Unassembled WGS sequence"/>
</dbReference>
<keyword evidence="1" id="KW-0472">Membrane</keyword>
<sequence>MENININANDKGNANFLQIIAKKCTLVFIEIIGFLILVSISYHIVINPIFFFRTNASASASVNDKLDSIMITFLLRDMHFVIAHFQWISKVLVELNQDNRHAINPILSLMASNHDICVDVYVTVKIILALQLKVLFIFKKFFIDIFQRTVFKPFLKYLNGIYIKLYKEILTQLLAANEGEKNEKEEKGEHKKDNNYHCNIYIYMHTMI</sequence>
<reference evidence="2 3" key="1">
    <citation type="journal article" date="2013" name="Curr. Biol.">
        <title>The Genome of the Foraminiferan Reticulomyxa filosa.</title>
        <authorList>
            <person name="Glockner G."/>
            <person name="Hulsmann N."/>
            <person name="Schleicher M."/>
            <person name="Noegel A.A."/>
            <person name="Eichinger L."/>
            <person name="Gallinger C."/>
            <person name="Pawlowski J."/>
            <person name="Sierra R."/>
            <person name="Euteneuer U."/>
            <person name="Pillet L."/>
            <person name="Moustafa A."/>
            <person name="Platzer M."/>
            <person name="Groth M."/>
            <person name="Szafranski K."/>
            <person name="Schliwa M."/>
        </authorList>
    </citation>
    <scope>NUCLEOTIDE SEQUENCE [LARGE SCALE GENOMIC DNA]</scope>
</reference>
<accession>X6NGI4</accession>
<proteinExistence type="predicted"/>
<evidence type="ECO:0000313" key="3">
    <source>
        <dbReference type="Proteomes" id="UP000023152"/>
    </source>
</evidence>
<comment type="caution">
    <text evidence="2">The sequence shown here is derived from an EMBL/GenBank/DDBJ whole genome shotgun (WGS) entry which is preliminary data.</text>
</comment>
<dbReference type="AlphaFoldDB" id="X6NGI4"/>
<evidence type="ECO:0000313" key="2">
    <source>
        <dbReference type="EMBL" id="ETO24457.1"/>
    </source>
</evidence>
<protein>
    <submittedName>
        <fullName evidence="2">Uncharacterized protein</fullName>
    </submittedName>
</protein>
<organism evidence="2 3">
    <name type="scientific">Reticulomyxa filosa</name>
    <dbReference type="NCBI Taxonomy" id="46433"/>
    <lineage>
        <taxon>Eukaryota</taxon>
        <taxon>Sar</taxon>
        <taxon>Rhizaria</taxon>
        <taxon>Retaria</taxon>
        <taxon>Foraminifera</taxon>
        <taxon>Monothalamids</taxon>
        <taxon>Reticulomyxidae</taxon>
        <taxon>Reticulomyxa</taxon>
    </lineage>
</organism>
<dbReference type="EMBL" id="ASPP01009212">
    <property type="protein sequence ID" value="ETO24457.1"/>
    <property type="molecule type" value="Genomic_DNA"/>
</dbReference>
<gene>
    <name evidence="2" type="ORF">RFI_12700</name>
</gene>
<name>X6NGI4_RETFI</name>
<feature type="transmembrane region" description="Helical" evidence="1">
    <location>
        <begin position="120"/>
        <end position="138"/>
    </location>
</feature>
<evidence type="ECO:0000256" key="1">
    <source>
        <dbReference type="SAM" id="Phobius"/>
    </source>
</evidence>
<feature type="transmembrane region" description="Helical" evidence="1">
    <location>
        <begin position="26"/>
        <end position="45"/>
    </location>
</feature>